<dbReference type="EMBL" id="JACIEQ010000003">
    <property type="protein sequence ID" value="MBB4022859.1"/>
    <property type="molecule type" value="Genomic_DNA"/>
</dbReference>
<evidence type="ECO:0000256" key="3">
    <source>
        <dbReference type="ARBA" id="ARBA00023163"/>
    </source>
</evidence>
<dbReference type="GO" id="GO:0003677">
    <property type="term" value="F:DNA binding"/>
    <property type="evidence" value="ECO:0007669"/>
    <property type="project" value="UniProtKB-KW"/>
</dbReference>
<dbReference type="Pfam" id="PF00392">
    <property type="entry name" value="GntR"/>
    <property type="match status" value="1"/>
</dbReference>
<gene>
    <name evidence="6" type="ORF">GGR17_002678</name>
</gene>
<dbReference type="InterPro" id="IPR036390">
    <property type="entry name" value="WH_DNA-bd_sf"/>
</dbReference>
<evidence type="ECO:0000259" key="5">
    <source>
        <dbReference type="SMART" id="SM00895"/>
    </source>
</evidence>
<protein>
    <submittedName>
        <fullName evidence="6">DNA-binding FadR family transcriptional regulator</fullName>
    </submittedName>
</protein>
<name>A0A840CHZ5_9RHOB</name>
<accession>A0A840CHZ5</accession>
<keyword evidence="2 6" id="KW-0238">DNA-binding</keyword>
<dbReference type="InterPro" id="IPR011711">
    <property type="entry name" value="GntR_C"/>
</dbReference>
<proteinExistence type="predicted"/>
<keyword evidence="1" id="KW-0805">Transcription regulation</keyword>
<feature type="compositionally biased region" description="Basic and acidic residues" evidence="4">
    <location>
        <begin position="11"/>
        <end position="21"/>
    </location>
</feature>
<dbReference type="AlphaFoldDB" id="A0A840CHZ5"/>
<dbReference type="SMART" id="SM00895">
    <property type="entry name" value="FCD"/>
    <property type="match status" value="1"/>
</dbReference>
<evidence type="ECO:0000256" key="2">
    <source>
        <dbReference type="ARBA" id="ARBA00023125"/>
    </source>
</evidence>
<feature type="region of interest" description="Disordered" evidence="4">
    <location>
        <begin position="1"/>
        <end position="21"/>
    </location>
</feature>
<evidence type="ECO:0000256" key="4">
    <source>
        <dbReference type="SAM" id="MobiDB-lite"/>
    </source>
</evidence>
<feature type="domain" description="GntR C-terminal" evidence="5">
    <location>
        <begin position="95"/>
        <end position="219"/>
    </location>
</feature>
<comment type="caution">
    <text evidence="6">The sequence shown here is derived from an EMBL/GenBank/DDBJ whole genome shotgun (WGS) entry which is preliminary data.</text>
</comment>
<sequence>MTDEDETSGPRADRGPDDMHDGLLAHLREQLAQNAQLPPERTLSERLDVSRHTLRKALKVLRASGELDPAKSGRRAASEKASSSARLVQSTNPIEVMEMRMMIEPALARLAALRASPDEIARILQTAQSPAGQSPSQADQEFHRAVAAGSRNSLASELHILLHRVQNDARLRFTDSDTDSRTTEERVRIRDTEHRNIAEAIAARDPDRAEAAMYDHLDRTQRKLTGRLGQRPNDAA</sequence>
<dbReference type="InterPro" id="IPR036388">
    <property type="entry name" value="WH-like_DNA-bd_sf"/>
</dbReference>
<dbReference type="Proteomes" id="UP000585681">
    <property type="component" value="Unassembled WGS sequence"/>
</dbReference>
<dbReference type="SUPFAM" id="SSF46785">
    <property type="entry name" value="Winged helix' DNA-binding domain"/>
    <property type="match status" value="1"/>
</dbReference>
<dbReference type="Pfam" id="PF07729">
    <property type="entry name" value="FCD"/>
    <property type="match status" value="1"/>
</dbReference>
<dbReference type="Gene3D" id="1.20.120.530">
    <property type="entry name" value="GntR ligand-binding domain-like"/>
    <property type="match status" value="1"/>
</dbReference>
<feature type="region of interest" description="Disordered" evidence="4">
    <location>
        <begin position="66"/>
        <end position="86"/>
    </location>
</feature>
<evidence type="ECO:0000313" key="7">
    <source>
        <dbReference type="Proteomes" id="UP000585681"/>
    </source>
</evidence>
<dbReference type="InterPro" id="IPR000524">
    <property type="entry name" value="Tscrpt_reg_HTH_GntR"/>
</dbReference>
<dbReference type="PANTHER" id="PTHR43537:SF5">
    <property type="entry name" value="UXU OPERON TRANSCRIPTIONAL REGULATOR"/>
    <property type="match status" value="1"/>
</dbReference>
<dbReference type="Gene3D" id="1.10.10.10">
    <property type="entry name" value="Winged helix-like DNA-binding domain superfamily/Winged helix DNA-binding domain"/>
    <property type="match status" value="1"/>
</dbReference>
<reference evidence="6" key="1">
    <citation type="submission" date="2020-08" db="EMBL/GenBank/DDBJ databases">
        <title>Genomic Encyclopedia of Type Strains, Phase IV (KMG-IV): sequencing the most valuable type-strain genomes for metagenomic binning, comparative biology and taxonomic classification.</title>
        <authorList>
            <person name="Goeker M."/>
        </authorList>
    </citation>
    <scope>NUCLEOTIDE SEQUENCE [LARGE SCALE GENOMIC DNA]</scope>
    <source>
        <strain evidence="6">DSM 105040</strain>
    </source>
</reference>
<organism evidence="6 7">
    <name type="scientific">Actibacterium naphthalenivorans</name>
    <dbReference type="NCBI Taxonomy" id="1614693"/>
    <lineage>
        <taxon>Bacteria</taxon>
        <taxon>Pseudomonadati</taxon>
        <taxon>Pseudomonadota</taxon>
        <taxon>Alphaproteobacteria</taxon>
        <taxon>Rhodobacterales</taxon>
        <taxon>Roseobacteraceae</taxon>
        <taxon>Actibacterium</taxon>
    </lineage>
</organism>
<evidence type="ECO:0000256" key="1">
    <source>
        <dbReference type="ARBA" id="ARBA00023015"/>
    </source>
</evidence>
<dbReference type="RefSeq" id="WP_054539989.1">
    <property type="nucleotide sequence ID" value="NZ_JACIEQ010000003.1"/>
</dbReference>
<dbReference type="PANTHER" id="PTHR43537">
    <property type="entry name" value="TRANSCRIPTIONAL REGULATOR, GNTR FAMILY"/>
    <property type="match status" value="1"/>
</dbReference>
<dbReference type="InterPro" id="IPR008920">
    <property type="entry name" value="TF_FadR/GntR_C"/>
</dbReference>
<dbReference type="PRINTS" id="PR00035">
    <property type="entry name" value="HTHGNTR"/>
</dbReference>
<dbReference type="GO" id="GO:0003700">
    <property type="term" value="F:DNA-binding transcription factor activity"/>
    <property type="evidence" value="ECO:0007669"/>
    <property type="project" value="InterPro"/>
</dbReference>
<keyword evidence="3" id="KW-0804">Transcription</keyword>
<evidence type="ECO:0000313" key="6">
    <source>
        <dbReference type="EMBL" id="MBB4022859.1"/>
    </source>
</evidence>
<dbReference type="SUPFAM" id="SSF48008">
    <property type="entry name" value="GntR ligand-binding domain-like"/>
    <property type="match status" value="1"/>
</dbReference>
<keyword evidence="7" id="KW-1185">Reference proteome</keyword>